<gene>
    <name evidence="5" type="ORF">CXX69_03105</name>
</gene>
<keyword evidence="2" id="KW-0132">Cell division</keyword>
<dbReference type="PANTHER" id="PTHR34298">
    <property type="entry name" value="SEGREGATION AND CONDENSATION PROTEIN B"/>
    <property type="match status" value="1"/>
</dbReference>
<name>A0A2V3HRQ9_9ARCH</name>
<dbReference type="Pfam" id="PF04079">
    <property type="entry name" value="SMC_ScpB"/>
    <property type="match status" value="1"/>
</dbReference>
<evidence type="ECO:0000256" key="1">
    <source>
        <dbReference type="ARBA" id="ARBA00022490"/>
    </source>
</evidence>
<dbReference type="Proteomes" id="UP000248161">
    <property type="component" value="Unassembled WGS sequence"/>
</dbReference>
<organism evidence="5 6">
    <name type="scientific">Candidatus Thalassarchaeum betae</name>
    <dbReference type="NCBI Taxonomy" id="2599289"/>
    <lineage>
        <taxon>Archaea</taxon>
        <taxon>Methanobacteriati</taxon>
        <taxon>Thermoplasmatota</taxon>
        <taxon>Candidatus Poseidoniia</taxon>
        <taxon>Candidatus Poseidoniales</taxon>
        <taxon>Candidatus Thalassarchaeaceae</taxon>
        <taxon>Candidatus Thalassarchaeum</taxon>
    </lineage>
</organism>
<dbReference type="EMBL" id="PSPG01000005">
    <property type="protein sequence ID" value="PXF21800.1"/>
    <property type="molecule type" value="Genomic_DNA"/>
</dbReference>
<dbReference type="GO" id="GO:0051301">
    <property type="term" value="P:cell division"/>
    <property type="evidence" value="ECO:0007669"/>
    <property type="project" value="UniProtKB-KW"/>
</dbReference>
<comment type="caution">
    <text evidence="5">The sequence shown here is derived from an EMBL/GenBank/DDBJ whole genome shotgun (WGS) entry which is preliminary data.</text>
</comment>
<dbReference type="PANTHER" id="PTHR34298:SF2">
    <property type="entry name" value="SEGREGATION AND CONDENSATION PROTEIN B"/>
    <property type="match status" value="1"/>
</dbReference>
<sequence length="207" mass="23386">MSETSLSTVLEAILFGAGRSMSVAELAELLERPQAEVQSALKDLQVTIRRRRDSALQLTEVAGRWIFEVRPSLSPHLPESFRADIPQRLLPAAALIAYHQPMAQSQLVDMLGQRAYDHVRDLANTGLIGRRRDGLTRRLTTTRRFAEYFGCPEVEYRKVRTWFRKEAAKMGLTSAQLAASLAPDEQLTISEFSEEEEVESEPLEVEE</sequence>
<reference evidence="5 6" key="1">
    <citation type="journal article" date="2015" name="Nat. Commun.">
        <title>Genomic and transcriptomic evidence for scavenging of diverse organic compounds by widespread deep-sea archaea.</title>
        <authorList>
            <person name="Li M."/>
            <person name="Baker B.J."/>
            <person name="Anantharaman K."/>
            <person name="Jain S."/>
            <person name="Breier J.A."/>
            <person name="Dick G.J."/>
        </authorList>
    </citation>
    <scope>NUCLEOTIDE SEQUENCE [LARGE SCALE GENOMIC DNA]</scope>
    <source>
        <strain evidence="5">Cayman_51_deep</strain>
    </source>
</reference>
<dbReference type="SUPFAM" id="SSF46785">
    <property type="entry name" value="Winged helix' DNA-binding domain"/>
    <property type="match status" value="2"/>
</dbReference>
<protein>
    <recommendedName>
        <fullName evidence="7">SMC-Scp complex subunit ScpB</fullName>
    </recommendedName>
</protein>
<evidence type="ECO:0000256" key="3">
    <source>
        <dbReference type="ARBA" id="ARBA00022829"/>
    </source>
</evidence>
<dbReference type="InterPro" id="IPR005234">
    <property type="entry name" value="ScpB_csome_segregation"/>
</dbReference>
<evidence type="ECO:0000313" key="6">
    <source>
        <dbReference type="Proteomes" id="UP000248161"/>
    </source>
</evidence>
<keyword evidence="3" id="KW-0159">Chromosome partition</keyword>
<evidence type="ECO:0008006" key="7">
    <source>
        <dbReference type="Google" id="ProtNLM"/>
    </source>
</evidence>
<dbReference type="GO" id="GO:0051304">
    <property type="term" value="P:chromosome separation"/>
    <property type="evidence" value="ECO:0007669"/>
    <property type="project" value="InterPro"/>
</dbReference>
<evidence type="ECO:0000256" key="2">
    <source>
        <dbReference type="ARBA" id="ARBA00022618"/>
    </source>
</evidence>
<dbReference type="AlphaFoldDB" id="A0A2V3HRQ9"/>
<proteinExistence type="predicted"/>
<evidence type="ECO:0000313" key="5">
    <source>
        <dbReference type="EMBL" id="PXF21800.1"/>
    </source>
</evidence>
<dbReference type="Gene3D" id="1.10.10.10">
    <property type="entry name" value="Winged helix-like DNA-binding domain superfamily/Winged helix DNA-binding domain"/>
    <property type="match status" value="2"/>
</dbReference>
<keyword evidence="4" id="KW-0131">Cell cycle</keyword>
<dbReference type="InterPro" id="IPR036390">
    <property type="entry name" value="WH_DNA-bd_sf"/>
</dbReference>
<evidence type="ECO:0000256" key="4">
    <source>
        <dbReference type="ARBA" id="ARBA00023306"/>
    </source>
</evidence>
<dbReference type="InterPro" id="IPR036388">
    <property type="entry name" value="WH-like_DNA-bd_sf"/>
</dbReference>
<keyword evidence="1" id="KW-0963">Cytoplasm</keyword>
<accession>A0A2V3HRQ9</accession>